<feature type="signal peptide" evidence="3">
    <location>
        <begin position="1"/>
        <end position="19"/>
    </location>
</feature>
<feature type="compositionally biased region" description="Basic and acidic residues" evidence="2">
    <location>
        <begin position="66"/>
        <end position="84"/>
    </location>
</feature>
<accession>A0ABP0QQP5</accession>
<keyword evidence="5" id="KW-1185">Reference proteome</keyword>
<evidence type="ECO:0000256" key="2">
    <source>
        <dbReference type="SAM" id="MobiDB-lite"/>
    </source>
</evidence>
<reference evidence="4 5" key="1">
    <citation type="submission" date="2024-02" db="EMBL/GenBank/DDBJ databases">
        <authorList>
            <person name="Chen Y."/>
            <person name="Shah S."/>
            <person name="Dougan E. K."/>
            <person name="Thang M."/>
            <person name="Chan C."/>
        </authorList>
    </citation>
    <scope>NUCLEOTIDE SEQUENCE [LARGE SCALE GENOMIC DNA]</scope>
</reference>
<gene>
    <name evidence="4" type="ORF">SCF082_LOCUS42715</name>
</gene>
<evidence type="ECO:0000313" key="5">
    <source>
        <dbReference type="Proteomes" id="UP001642464"/>
    </source>
</evidence>
<feature type="coiled-coil region" evidence="1">
    <location>
        <begin position="117"/>
        <end position="214"/>
    </location>
</feature>
<name>A0ABP0QQP5_9DINO</name>
<protein>
    <submittedName>
        <fullName evidence="4">Centrosomal protein of 76 kDa</fullName>
    </submittedName>
</protein>
<feature type="chain" id="PRO_5046063025" evidence="3">
    <location>
        <begin position="20"/>
        <end position="444"/>
    </location>
</feature>
<feature type="compositionally biased region" description="Basic and acidic residues" evidence="2">
    <location>
        <begin position="391"/>
        <end position="415"/>
    </location>
</feature>
<evidence type="ECO:0000256" key="1">
    <source>
        <dbReference type="SAM" id="Coils"/>
    </source>
</evidence>
<evidence type="ECO:0000313" key="4">
    <source>
        <dbReference type="EMBL" id="CAK9090572.1"/>
    </source>
</evidence>
<dbReference type="EMBL" id="CAXAMM010040017">
    <property type="protein sequence ID" value="CAK9090572.1"/>
    <property type="molecule type" value="Genomic_DNA"/>
</dbReference>
<feature type="region of interest" description="Disordered" evidence="2">
    <location>
        <begin position="391"/>
        <end position="444"/>
    </location>
</feature>
<keyword evidence="3" id="KW-0732">Signal</keyword>
<proteinExistence type="predicted"/>
<dbReference type="Proteomes" id="UP001642464">
    <property type="component" value="Unassembled WGS sequence"/>
</dbReference>
<comment type="caution">
    <text evidence="4">The sequence shown here is derived from an EMBL/GenBank/DDBJ whole genome shotgun (WGS) entry which is preliminary data.</text>
</comment>
<keyword evidence="1" id="KW-0175">Coiled coil</keyword>
<organism evidence="4 5">
    <name type="scientific">Durusdinium trenchii</name>
    <dbReference type="NCBI Taxonomy" id="1381693"/>
    <lineage>
        <taxon>Eukaryota</taxon>
        <taxon>Sar</taxon>
        <taxon>Alveolata</taxon>
        <taxon>Dinophyceae</taxon>
        <taxon>Suessiales</taxon>
        <taxon>Symbiodiniaceae</taxon>
        <taxon>Durusdinium</taxon>
    </lineage>
</organism>
<feature type="region of interest" description="Disordered" evidence="2">
    <location>
        <begin position="62"/>
        <end position="85"/>
    </location>
</feature>
<evidence type="ECO:0000256" key="3">
    <source>
        <dbReference type="SAM" id="SignalP"/>
    </source>
</evidence>
<sequence>MWLRPLGALAWLLLSPAMATRTAMHSELKVQTGVVPALVSRAMRVVMRDSREAVLAAEALQKNASAKREEARQKQEAAHNKSQEMGELVAKTQEKEQRLLAKQQEVSELMTTENESQQEWRTKNSELEQMQQNLTNESGSYAELKKQIEQEIVDLTNKQRQAYERLGHLQNAVDEKQAEVLQLREAAESHGSIARKASLAADEVEADLAQVRELWGKQQISAEAAEQDFLHAKMDADAAERAQIDATREMARLSDVKKLVVAARNSVQSLYLTVDDLTRSVEKRFSENTTGRAAWQIFREDPNTRSMALSYNAVTAAFRRLYIKSKDMYMFMAGSVDEIHENTQAAVMMLCDPDGSLEEESRSAGNFTSYSEKCGQGLWKFLGIERQSFPGKEHDRTVDEDMDKELLPVKDEGGEKMLTPLMVDPVNGEDEDGGDLPPPSAWAK</sequence>